<sequence length="173" mass="18959">MAWLETFLSQIADHPVQIFALLFAIALGKSTVMISSILPPASLMLLAVIAISQPSLPITLVWLAITLGATLGSVLTFHFGQLINQKMLFPRFFSRHNSKLQHISEKLQHKGGLLVLFTSRFVAVLRYMVPMAAGMMAFSRTRVYCVTAFSAAVWACLFIGIVSGALYFAAPII</sequence>
<protein>
    <submittedName>
        <fullName evidence="9">SNARE associated protein</fullName>
    </submittedName>
</protein>
<evidence type="ECO:0000256" key="4">
    <source>
        <dbReference type="ARBA" id="ARBA00022692"/>
    </source>
</evidence>
<evidence type="ECO:0000256" key="7">
    <source>
        <dbReference type="RuleBase" id="RU367016"/>
    </source>
</evidence>
<evidence type="ECO:0000313" key="9">
    <source>
        <dbReference type="EMBL" id="AIU72539.1"/>
    </source>
</evidence>
<feature type="transmembrane region" description="Helical" evidence="7">
    <location>
        <begin position="60"/>
        <end position="83"/>
    </location>
</feature>
<evidence type="ECO:0000256" key="5">
    <source>
        <dbReference type="ARBA" id="ARBA00022989"/>
    </source>
</evidence>
<evidence type="ECO:0000256" key="2">
    <source>
        <dbReference type="ARBA" id="ARBA00010792"/>
    </source>
</evidence>
<keyword evidence="6 7" id="KW-0472">Membrane</keyword>
<dbReference type="KEGG" id="hav:AT03_09160"/>
<proteinExistence type="inferred from homology"/>
<dbReference type="Pfam" id="PF09335">
    <property type="entry name" value="VTT_dom"/>
    <property type="match status" value="1"/>
</dbReference>
<feature type="transmembrane region" description="Helical" evidence="7">
    <location>
        <begin position="141"/>
        <end position="170"/>
    </location>
</feature>
<keyword evidence="3 7" id="KW-1003">Cell membrane</keyword>
<feature type="transmembrane region" description="Helical" evidence="7">
    <location>
        <begin position="111"/>
        <end position="129"/>
    </location>
</feature>
<feature type="transmembrane region" description="Helical" evidence="7">
    <location>
        <begin position="20"/>
        <end position="48"/>
    </location>
</feature>
<accession>A0A097R1C7</accession>
<dbReference type="AlphaFoldDB" id="A0A097R1C7"/>
<gene>
    <name evidence="9" type="ORF">AT03_09160</name>
</gene>
<comment type="subcellular location">
    <subcellularLocation>
        <location evidence="1 7">Cell membrane</location>
        <topology evidence="1 7">Multi-pass membrane protein</topology>
    </subcellularLocation>
</comment>
<dbReference type="eggNOG" id="COG0586">
    <property type="taxonomic scope" value="Bacteria"/>
</dbReference>
<dbReference type="Proteomes" id="UP000029986">
    <property type="component" value="Chromosome"/>
</dbReference>
<dbReference type="HOGENOM" id="CLU_131382_0_0_6"/>
<dbReference type="RefSeq" id="WP_025801714.1">
    <property type="nucleotide sequence ID" value="NZ_CP009706.1"/>
</dbReference>
<dbReference type="PANTHER" id="PTHR30353:SF0">
    <property type="entry name" value="TRANSMEMBRANE PROTEIN"/>
    <property type="match status" value="1"/>
</dbReference>
<reference evidence="9 10" key="1">
    <citation type="journal article" date="2014" name="Gut Pathog.">
        <title>Gene clusters of Hafnia alvei strain FB1 important in survival and pathogenesis: a draft genome perspective.</title>
        <authorList>
            <person name="Tan J.Y."/>
            <person name="Yin W.F."/>
            <person name="Chan K.G."/>
        </authorList>
    </citation>
    <scope>NUCLEOTIDE SEQUENCE [LARGE SCALE GENOMIC DNA]</scope>
    <source>
        <strain evidence="9 10">FB1</strain>
    </source>
</reference>
<comment type="similarity">
    <text evidence="2 7">Belongs to the DedA family.</text>
</comment>
<keyword evidence="10" id="KW-1185">Reference proteome</keyword>
<keyword evidence="4 7" id="KW-0812">Transmembrane</keyword>
<evidence type="ECO:0000256" key="3">
    <source>
        <dbReference type="ARBA" id="ARBA00022475"/>
    </source>
</evidence>
<keyword evidence="5 7" id="KW-1133">Transmembrane helix</keyword>
<dbReference type="InterPro" id="IPR032818">
    <property type="entry name" value="DedA-like"/>
</dbReference>
<dbReference type="OrthoDB" id="6592209at2"/>
<name>A0A097R1C7_HAFAL</name>
<dbReference type="EMBL" id="CP009706">
    <property type="protein sequence ID" value="AIU72539.1"/>
    <property type="molecule type" value="Genomic_DNA"/>
</dbReference>
<organism evidence="9 10">
    <name type="scientific">Hafnia alvei FB1</name>
    <dbReference type="NCBI Taxonomy" id="1453496"/>
    <lineage>
        <taxon>Bacteria</taxon>
        <taxon>Pseudomonadati</taxon>
        <taxon>Pseudomonadota</taxon>
        <taxon>Gammaproteobacteria</taxon>
        <taxon>Enterobacterales</taxon>
        <taxon>Hafniaceae</taxon>
        <taxon>Hafnia</taxon>
    </lineage>
</organism>
<dbReference type="GO" id="GO:0005886">
    <property type="term" value="C:plasma membrane"/>
    <property type="evidence" value="ECO:0007669"/>
    <property type="project" value="UniProtKB-SubCell"/>
</dbReference>
<dbReference type="PANTHER" id="PTHR30353">
    <property type="entry name" value="INNER MEMBRANE PROTEIN DEDA-RELATED"/>
    <property type="match status" value="1"/>
</dbReference>
<evidence type="ECO:0000259" key="8">
    <source>
        <dbReference type="Pfam" id="PF09335"/>
    </source>
</evidence>
<evidence type="ECO:0000256" key="1">
    <source>
        <dbReference type="ARBA" id="ARBA00004651"/>
    </source>
</evidence>
<dbReference type="InterPro" id="IPR032816">
    <property type="entry name" value="VTT_dom"/>
</dbReference>
<feature type="domain" description="VTT" evidence="8">
    <location>
        <begin position="40"/>
        <end position="162"/>
    </location>
</feature>
<evidence type="ECO:0000256" key="6">
    <source>
        <dbReference type="ARBA" id="ARBA00023136"/>
    </source>
</evidence>
<dbReference type="PATRIC" id="fig|1453496.5.peg.1832"/>
<evidence type="ECO:0000313" key="10">
    <source>
        <dbReference type="Proteomes" id="UP000029986"/>
    </source>
</evidence>